<dbReference type="PANTHER" id="PTHR10127:SF850">
    <property type="entry name" value="METALLOENDOPEPTIDASE"/>
    <property type="match status" value="1"/>
</dbReference>
<evidence type="ECO:0000313" key="4">
    <source>
        <dbReference type="EMBL" id="CAG8652656.1"/>
    </source>
</evidence>
<dbReference type="Proteomes" id="UP000789739">
    <property type="component" value="Unassembled WGS sequence"/>
</dbReference>
<dbReference type="GO" id="GO:0004222">
    <property type="term" value="F:metalloendopeptidase activity"/>
    <property type="evidence" value="ECO:0007669"/>
    <property type="project" value="UniProtKB-UniRule"/>
</dbReference>
<comment type="cofactor">
    <cofactor evidence="1 2">
        <name>Zn(2+)</name>
        <dbReference type="ChEBI" id="CHEBI:29105"/>
    </cofactor>
    <text evidence="1 2">Binds 1 zinc ion per subunit.</text>
</comment>
<feature type="binding site" evidence="1">
    <location>
        <position position="128"/>
    </location>
    <ligand>
        <name>Zn(2+)</name>
        <dbReference type="ChEBI" id="CHEBI:29105"/>
        <note>catalytic</note>
    </ligand>
</feature>
<dbReference type="PROSITE" id="PS51864">
    <property type="entry name" value="ASTACIN"/>
    <property type="match status" value="1"/>
</dbReference>
<comment type="caution">
    <text evidence="1">Lacks conserved residue(s) required for the propagation of feature annotation.</text>
</comment>
<feature type="non-terminal residue" evidence="4">
    <location>
        <position position="235"/>
    </location>
</feature>
<keyword evidence="1 2" id="KW-0645">Protease</keyword>
<dbReference type="PRINTS" id="PR00480">
    <property type="entry name" value="ASTACIN"/>
</dbReference>
<dbReference type="InterPro" id="IPR034035">
    <property type="entry name" value="Astacin-like_dom"/>
</dbReference>
<dbReference type="SMART" id="SM00235">
    <property type="entry name" value="ZnMc"/>
    <property type="match status" value="1"/>
</dbReference>
<dbReference type="Pfam" id="PF01400">
    <property type="entry name" value="Astacin"/>
    <property type="match status" value="1"/>
</dbReference>
<name>A0A9N9H2W0_9GLOM</name>
<feature type="domain" description="Peptidase M12A" evidence="3">
    <location>
        <begin position="39"/>
        <end position="223"/>
    </location>
</feature>
<gene>
    <name evidence="4" type="ORF">PBRASI_LOCUS10345</name>
</gene>
<keyword evidence="5" id="KW-1185">Reference proteome</keyword>
<dbReference type="InterPro" id="IPR024079">
    <property type="entry name" value="MetalloPept_cat_dom_sf"/>
</dbReference>
<dbReference type="AlphaFoldDB" id="A0A9N9H2W0"/>
<protein>
    <recommendedName>
        <fullName evidence="2">Metalloendopeptidase</fullName>
        <ecNumber evidence="2">3.4.24.-</ecNumber>
    </recommendedName>
</protein>
<keyword evidence="1 2" id="KW-0482">Metalloprotease</keyword>
<dbReference type="CDD" id="cd04280">
    <property type="entry name" value="ZnMc_astacin_like"/>
    <property type="match status" value="1"/>
</dbReference>
<feature type="active site" evidence="1">
    <location>
        <position position="129"/>
    </location>
</feature>
<keyword evidence="1 2" id="KW-0479">Metal-binding</keyword>
<organism evidence="4 5">
    <name type="scientific">Paraglomus brasilianum</name>
    <dbReference type="NCBI Taxonomy" id="144538"/>
    <lineage>
        <taxon>Eukaryota</taxon>
        <taxon>Fungi</taxon>
        <taxon>Fungi incertae sedis</taxon>
        <taxon>Mucoromycota</taxon>
        <taxon>Glomeromycotina</taxon>
        <taxon>Glomeromycetes</taxon>
        <taxon>Paraglomerales</taxon>
        <taxon>Paraglomeraceae</taxon>
        <taxon>Paraglomus</taxon>
    </lineage>
</organism>
<feature type="binding site" evidence="1">
    <location>
        <position position="132"/>
    </location>
    <ligand>
        <name>Zn(2+)</name>
        <dbReference type="ChEBI" id="CHEBI:29105"/>
        <note>catalytic</note>
    </ligand>
</feature>
<keyword evidence="1 2" id="KW-0862">Zinc</keyword>
<evidence type="ECO:0000256" key="1">
    <source>
        <dbReference type="PROSITE-ProRule" id="PRU01211"/>
    </source>
</evidence>
<accession>A0A9N9H2W0</accession>
<dbReference type="EC" id="3.4.24.-" evidence="2"/>
<dbReference type="GO" id="GO:0006508">
    <property type="term" value="P:proteolysis"/>
    <property type="evidence" value="ECO:0007669"/>
    <property type="project" value="UniProtKB-KW"/>
</dbReference>
<feature type="binding site" evidence="1">
    <location>
        <position position="138"/>
    </location>
    <ligand>
        <name>Zn(2+)</name>
        <dbReference type="ChEBI" id="CHEBI:29105"/>
        <note>catalytic</note>
    </ligand>
</feature>
<dbReference type="OrthoDB" id="5945790at2759"/>
<evidence type="ECO:0000259" key="3">
    <source>
        <dbReference type="PROSITE" id="PS51864"/>
    </source>
</evidence>
<evidence type="ECO:0000256" key="2">
    <source>
        <dbReference type="RuleBase" id="RU361183"/>
    </source>
</evidence>
<dbReference type="InterPro" id="IPR001506">
    <property type="entry name" value="Peptidase_M12A"/>
</dbReference>
<proteinExistence type="predicted"/>
<comment type="caution">
    <text evidence="4">The sequence shown here is derived from an EMBL/GenBank/DDBJ whole genome shotgun (WGS) entry which is preliminary data.</text>
</comment>
<dbReference type="EMBL" id="CAJVPI010002997">
    <property type="protein sequence ID" value="CAG8652656.1"/>
    <property type="molecule type" value="Genomic_DNA"/>
</dbReference>
<dbReference type="Gene3D" id="3.40.390.10">
    <property type="entry name" value="Collagenase (Catalytic Domain)"/>
    <property type="match status" value="1"/>
</dbReference>
<dbReference type="GO" id="GO:0008270">
    <property type="term" value="F:zinc ion binding"/>
    <property type="evidence" value="ECO:0007669"/>
    <property type="project" value="UniProtKB-UniRule"/>
</dbReference>
<dbReference type="InterPro" id="IPR006026">
    <property type="entry name" value="Peptidase_Metallo"/>
</dbReference>
<keyword evidence="1 2" id="KW-0378">Hydrolase</keyword>
<dbReference type="PANTHER" id="PTHR10127">
    <property type="entry name" value="DISCOIDIN, CUB, EGF, LAMININ , AND ZINC METALLOPROTEASE DOMAIN CONTAINING"/>
    <property type="match status" value="1"/>
</dbReference>
<dbReference type="SUPFAM" id="SSF55486">
    <property type="entry name" value="Metalloproteases ('zincins'), catalytic domain"/>
    <property type="match status" value="1"/>
</dbReference>
<evidence type="ECO:0000313" key="5">
    <source>
        <dbReference type="Proteomes" id="UP000789739"/>
    </source>
</evidence>
<reference evidence="4" key="1">
    <citation type="submission" date="2021-06" db="EMBL/GenBank/DDBJ databases">
        <authorList>
            <person name="Kallberg Y."/>
            <person name="Tangrot J."/>
            <person name="Rosling A."/>
        </authorList>
    </citation>
    <scope>NUCLEOTIDE SEQUENCE</scope>
    <source>
        <strain evidence="4">BR232B</strain>
    </source>
</reference>
<sequence>ELETFGFALFYDKGDLFFNLSHCKEPIYEGDIVYDSNDKFHGTTWVNGIVPYIFDPFLSANISGTVKKAMERIESVSSVKFVERTNEQDYIKIVSKEGSYSCVGRQCKGEQELSIAAGDANSIGIAMHELMHVLGVFHEHSRPDRDNFLTVTNFPDDINFVKIPDNKAVCHGAYDLESIMHYEPGVYNNQKIELKPGIMSKRIGQRERLSQGDIDGLNKLYPPRSERSMWGFWKR</sequence>